<dbReference type="InterPro" id="IPR029052">
    <property type="entry name" value="Metallo-depent_PP-like"/>
</dbReference>
<evidence type="ECO:0000313" key="3">
    <source>
        <dbReference type="Proteomes" id="UP000824204"/>
    </source>
</evidence>
<dbReference type="Gene3D" id="3.60.21.10">
    <property type="match status" value="1"/>
</dbReference>
<reference evidence="2" key="1">
    <citation type="journal article" date="2021" name="PeerJ">
        <title>Extensive microbial diversity within the chicken gut microbiome revealed by metagenomics and culture.</title>
        <authorList>
            <person name="Gilroy R."/>
            <person name="Ravi A."/>
            <person name="Getino M."/>
            <person name="Pursley I."/>
            <person name="Horton D.L."/>
            <person name="Alikhan N.F."/>
            <person name="Baker D."/>
            <person name="Gharbi K."/>
            <person name="Hall N."/>
            <person name="Watson M."/>
            <person name="Adriaenssens E.M."/>
            <person name="Foster-Nyarko E."/>
            <person name="Jarju S."/>
            <person name="Secka A."/>
            <person name="Antonio M."/>
            <person name="Oren A."/>
            <person name="Chaudhuri R.R."/>
            <person name="La Ragione R."/>
            <person name="Hildebrand F."/>
            <person name="Pallen M.J."/>
        </authorList>
    </citation>
    <scope>NUCLEOTIDE SEQUENCE</scope>
    <source>
        <strain evidence="2">811</strain>
    </source>
</reference>
<sequence length="176" mass="20646">MNYYTSDLHLGHAEIVGMSGRPFSCVREMDEALIRNWNSRVCKNDDVYIIGDLIYKSECPPEEYLSRLRGRKHLIFGNHDLTWKDCVDLSKWFVSWGWGDRIDTGQGYALLSHFPLFTYIRKYQIHGHLHNRTNQEYWSFLRAMPCSLNAGVDINGYAPVTLSELVRNNEKFKQEH</sequence>
<evidence type="ECO:0000313" key="2">
    <source>
        <dbReference type="EMBL" id="HIX08137.1"/>
    </source>
</evidence>
<protein>
    <submittedName>
        <fullName evidence="2">Metallophosphoesterase</fullName>
    </submittedName>
</protein>
<dbReference type="Pfam" id="PF00149">
    <property type="entry name" value="Metallophos"/>
    <property type="match status" value="1"/>
</dbReference>
<comment type="caution">
    <text evidence="2">The sequence shown here is derived from an EMBL/GenBank/DDBJ whole genome shotgun (WGS) entry which is preliminary data.</text>
</comment>
<feature type="domain" description="Calcineurin-like phosphoesterase" evidence="1">
    <location>
        <begin position="5"/>
        <end position="142"/>
    </location>
</feature>
<dbReference type="EMBL" id="DXFX01000083">
    <property type="protein sequence ID" value="HIX08137.1"/>
    <property type="molecule type" value="Genomic_DNA"/>
</dbReference>
<organism evidence="2 3">
    <name type="scientific">Candidatus Borkfalkia faecipullorum</name>
    <dbReference type="NCBI Taxonomy" id="2838510"/>
    <lineage>
        <taxon>Bacteria</taxon>
        <taxon>Bacillati</taxon>
        <taxon>Bacillota</taxon>
        <taxon>Clostridia</taxon>
        <taxon>Christensenellales</taxon>
        <taxon>Christensenellaceae</taxon>
        <taxon>Candidatus Borkfalkia</taxon>
    </lineage>
</organism>
<dbReference type="SUPFAM" id="SSF56300">
    <property type="entry name" value="Metallo-dependent phosphatases"/>
    <property type="match status" value="1"/>
</dbReference>
<reference evidence="2" key="2">
    <citation type="submission" date="2021-04" db="EMBL/GenBank/DDBJ databases">
        <authorList>
            <person name="Gilroy R."/>
        </authorList>
    </citation>
    <scope>NUCLEOTIDE SEQUENCE</scope>
    <source>
        <strain evidence="2">811</strain>
    </source>
</reference>
<dbReference type="AlphaFoldDB" id="A0A9D1V8I8"/>
<dbReference type="GO" id="GO:0016787">
    <property type="term" value="F:hydrolase activity"/>
    <property type="evidence" value="ECO:0007669"/>
    <property type="project" value="InterPro"/>
</dbReference>
<gene>
    <name evidence="2" type="ORF">H9741_06685</name>
</gene>
<accession>A0A9D1V8I8</accession>
<dbReference type="Proteomes" id="UP000824204">
    <property type="component" value="Unassembled WGS sequence"/>
</dbReference>
<proteinExistence type="predicted"/>
<name>A0A9D1V8I8_9FIRM</name>
<dbReference type="InterPro" id="IPR004843">
    <property type="entry name" value="Calcineurin-like_PHP"/>
</dbReference>
<evidence type="ECO:0000259" key="1">
    <source>
        <dbReference type="Pfam" id="PF00149"/>
    </source>
</evidence>